<dbReference type="EMBL" id="AQGS01000089">
    <property type="protein sequence ID" value="EPS43051.1"/>
    <property type="molecule type" value="Genomic_DNA"/>
</dbReference>
<sequence length="402" mass="44888">MQSLWATQIRDRFPAVVGTPQSYMDNAGGSQVLDVVIESIKDYLSGTNVQLGASYVTGKISNDRVATGLLESAKFINADSGEVVLGSSSTQLLHNLSSALQFEEGQEHEIIVSACDHETNVAPWIRLAENRGYNVKIWNPNPNHDWTLQVSDLEPLLSPKTAMVAFTGCSNITGTIHDIKSIVKFIREKQPHVLVGVDGVAYTPHRAIDVKDLGVDFFVFSWYKVYGPHISLLYAAPRTQKYIKPLSHFFNPSNTLFDKLNLAGGNYELTASLPHLVEFLTPSTWENIAKQEEALSKTFIDWISTRPDATLYGTKETTSDKRVPVLSFCIKGWDSKDLVEAVEKEDKQYGIRWGHFYAKRLIDSFGLEKPDGGIVRVSLLFYNTVEEVQGLIKVFEKVLAKN</sequence>
<protein>
    <recommendedName>
        <fullName evidence="1">Aminotransferase class V domain-containing protein</fullName>
    </recommendedName>
</protein>
<dbReference type="InterPro" id="IPR015424">
    <property type="entry name" value="PyrdxlP-dep_Trfase"/>
</dbReference>
<dbReference type="InterPro" id="IPR000192">
    <property type="entry name" value="Aminotrans_V_dom"/>
</dbReference>
<dbReference type="OrthoDB" id="420046at2759"/>
<reference evidence="2 3" key="1">
    <citation type="journal article" date="2013" name="PLoS Genet.">
        <title>Genomic mechanisms accounting for the adaptation to parasitism in nematode-trapping fungi.</title>
        <authorList>
            <person name="Meerupati T."/>
            <person name="Andersson K.M."/>
            <person name="Friman E."/>
            <person name="Kumar D."/>
            <person name="Tunlid A."/>
            <person name="Ahren D."/>
        </authorList>
    </citation>
    <scope>NUCLEOTIDE SEQUENCE [LARGE SCALE GENOMIC DNA]</scope>
    <source>
        <strain evidence="2 3">CBS 200.50</strain>
    </source>
</reference>
<dbReference type="OMA" id="LVTWQQI"/>
<dbReference type="Gene3D" id="3.40.640.10">
    <property type="entry name" value="Type I PLP-dependent aspartate aminotransferase-like (Major domain)"/>
    <property type="match status" value="1"/>
</dbReference>
<dbReference type="Gene3D" id="3.90.1150.10">
    <property type="entry name" value="Aspartate Aminotransferase, domain 1"/>
    <property type="match status" value="1"/>
</dbReference>
<dbReference type="PANTHER" id="PTHR43586">
    <property type="entry name" value="CYSTEINE DESULFURASE"/>
    <property type="match status" value="1"/>
</dbReference>
<evidence type="ECO:0000313" key="2">
    <source>
        <dbReference type="EMBL" id="EPS43051.1"/>
    </source>
</evidence>
<feature type="domain" description="Aminotransferase class V" evidence="1">
    <location>
        <begin position="23"/>
        <end position="390"/>
    </location>
</feature>
<dbReference type="Pfam" id="PF00266">
    <property type="entry name" value="Aminotran_5"/>
    <property type="match status" value="1"/>
</dbReference>
<name>S8APK7_DACHA</name>
<dbReference type="InterPro" id="IPR015421">
    <property type="entry name" value="PyrdxlP-dep_Trfase_major"/>
</dbReference>
<dbReference type="AlphaFoldDB" id="S8APK7"/>
<dbReference type="HOGENOM" id="CLU_003433_2_2_1"/>
<comment type="caution">
    <text evidence="2">The sequence shown here is derived from an EMBL/GenBank/DDBJ whole genome shotgun (WGS) entry which is preliminary data.</text>
</comment>
<evidence type="ECO:0000313" key="3">
    <source>
        <dbReference type="Proteomes" id="UP000015100"/>
    </source>
</evidence>
<dbReference type="SUPFAM" id="SSF53383">
    <property type="entry name" value="PLP-dependent transferases"/>
    <property type="match status" value="1"/>
</dbReference>
<dbReference type="Proteomes" id="UP000015100">
    <property type="component" value="Unassembled WGS sequence"/>
</dbReference>
<dbReference type="STRING" id="1284197.S8APK7"/>
<proteinExistence type="predicted"/>
<dbReference type="PANTHER" id="PTHR43586:SF21">
    <property type="entry name" value="PYRIDOXAL PHOSPHATE (PLP)-DEPENDENT ASPARTATE AMINOTRANSFERASE SUPERFAMILY"/>
    <property type="match status" value="1"/>
</dbReference>
<accession>S8APK7</accession>
<organism evidence="2 3">
    <name type="scientific">Dactylellina haptotyla (strain CBS 200.50)</name>
    <name type="common">Nematode-trapping fungus</name>
    <name type="synonym">Monacrosporium haptotylum</name>
    <dbReference type="NCBI Taxonomy" id="1284197"/>
    <lineage>
        <taxon>Eukaryota</taxon>
        <taxon>Fungi</taxon>
        <taxon>Dikarya</taxon>
        <taxon>Ascomycota</taxon>
        <taxon>Pezizomycotina</taxon>
        <taxon>Orbiliomycetes</taxon>
        <taxon>Orbiliales</taxon>
        <taxon>Orbiliaceae</taxon>
        <taxon>Dactylellina</taxon>
    </lineage>
</organism>
<gene>
    <name evidence="2" type="ORF">H072_2868</name>
</gene>
<evidence type="ECO:0000259" key="1">
    <source>
        <dbReference type="Pfam" id="PF00266"/>
    </source>
</evidence>
<reference evidence="3" key="2">
    <citation type="submission" date="2013-04" db="EMBL/GenBank/DDBJ databases">
        <title>Genomic mechanisms accounting for the adaptation to parasitism in nematode-trapping fungi.</title>
        <authorList>
            <person name="Ahren D.G."/>
        </authorList>
    </citation>
    <scope>NUCLEOTIDE SEQUENCE [LARGE SCALE GENOMIC DNA]</scope>
    <source>
        <strain evidence="3">CBS 200.50</strain>
    </source>
</reference>
<dbReference type="eggNOG" id="KOG1549">
    <property type="taxonomic scope" value="Eukaryota"/>
</dbReference>
<dbReference type="InterPro" id="IPR015422">
    <property type="entry name" value="PyrdxlP-dep_Trfase_small"/>
</dbReference>
<keyword evidence="3" id="KW-1185">Reference proteome</keyword>